<keyword evidence="3 6" id="KW-0812">Transmembrane</keyword>
<gene>
    <name evidence="7" type="ORF">SAMN05444584_1412</name>
</gene>
<dbReference type="GO" id="GO:0016020">
    <property type="term" value="C:membrane"/>
    <property type="evidence" value="ECO:0007669"/>
    <property type="project" value="UniProtKB-SubCell"/>
</dbReference>
<feature type="transmembrane region" description="Helical" evidence="6">
    <location>
        <begin position="32"/>
        <end position="50"/>
    </location>
</feature>
<keyword evidence="4 6" id="KW-1133">Transmembrane helix</keyword>
<comment type="subcellular location">
    <subcellularLocation>
        <location evidence="1">Membrane</location>
        <topology evidence="1">Multi-pass membrane protein</topology>
    </subcellularLocation>
</comment>
<dbReference type="EMBL" id="FZLN01000002">
    <property type="protein sequence ID" value="SNQ29458.1"/>
    <property type="molecule type" value="Genomic_DNA"/>
</dbReference>
<evidence type="ECO:0000313" key="8">
    <source>
        <dbReference type="Proteomes" id="UP000243463"/>
    </source>
</evidence>
<reference evidence="8" key="1">
    <citation type="submission" date="2017-06" db="EMBL/GenBank/DDBJ databases">
        <authorList>
            <person name="Varghese N."/>
            <person name="Submissions S."/>
        </authorList>
    </citation>
    <scope>NUCLEOTIDE SEQUENCE [LARGE SCALE GENOMIC DNA]</scope>
    <source>
        <strain evidence="8">ANC 5114</strain>
    </source>
</reference>
<evidence type="ECO:0000256" key="5">
    <source>
        <dbReference type="ARBA" id="ARBA00023136"/>
    </source>
</evidence>
<dbReference type="InterPro" id="IPR002549">
    <property type="entry name" value="AI-2E-like"/>
</dbReference>
<feature type="transmembrane region" description="Helical" evidence="6">
    <location>
        <begin position="267"/>
        <end position="289"/>
    </location>
</feature>
<evidence type="ECO:0000256" key="4">
    <source>
        <dbReference type="ARBA" id="ARBA00022989"/>
    </source>
</evidence>
<dbReference type="Pfam" id="PF01594">
    <property type="entry name" value="AI-2E_transport"/>
    <property type="match status" value="1"/>
</dbReference>
<dbReference type="OrthoDB" id="5298283at2"/>
<feature type="transmembrane region" description="Helical" evidence="6">
    <location>
        <begin position="213"/>
        <end position="236"/>
    </location>
</feature>
<feature type="transmembrane region" description="Helical" evidence="6">
    <location>
        <begin position="309"/>
        <end position="342"/>
    </location>
</feature>
<evidence type="ECO:0000256" key="1">
    <source>
        <dbReference type="ARBA" id="ARBA00004141"/>
    </source>
</evidence>
<keyword evidence="8" id="KW-1185">Reference proteome</keyword>
<feature type="transmembrane region" description="Helical" evidence="6">
    <location>
        <begin position="160"/>
        <end position="178"/>
    </location>
</feature>
<feature type="transmembrane region" description="Helical" evidence="6">
    <location>
        <begin position="242"/>
        <end position="260"/>
    </location>
</feature>
<proteinExistence type="inferred from homology"/>
<sequence>MQRYIPGLLHRILLLSLILILIYLSFSVLKYFIIPVVWAIIIAYMTWPIYEWIRKKCGPQRHTLNASIMLLLIIFTIGLPIAFGIITVQQEGQNLYFQVKNQIMSGNLSLPDYILHLPVIGPEAEKILTNFNSNPESLTQNIFAWLQSHLNYGRFVVGEISRNIVKLSFTLLCLFFFYRDGKSLLNQFHFALQKVIGTRINHYIETISDTTRAVVYGIGLTALVQAILAGLSYFVAGVPNPVVITLVTFVLALIPFGTPISYCSVALWLFSQGRVVAAIAVLVWGFGIVSTSDNVIRPIVISGKTKIPFLLIMFGVLGGITSFGLIGVFIGPVILAIVLAIWREWINEPESQPYQPPES</sequence>
<dbReference type="PANTHER" id="PTHR21716">
    <property type="entry name" value="TRANSMEMBRANE PROTEIN"/>
    <property type="match status" value="1"/>
</dbReference>
<evidence type="ECO:0000256" key="2">
    <source>
        <dbReference type="ARBA" id="ARBA00009773"/>
    </source>
</evidence>
<dbReference type="Proteomes" id="UP000243463">
    <property type="component" value="Unassembled WGS sequence"/>
</dbReference>
<name>A0A217EG44_9GAMM</name>
<comment type="similarity">
    <text evidence="2">Belongs to the autoinducer-2 exporter (AI-2E) (TC 2.A.86) family.</text>
</comment>
<feature type="transmembrane region" description="Helical" evidence="6">
    <location>
        <begin position="7"/>
        <end position="26"/>
    </location>
</feature>
<dbReference type="RefSeq" id="WP_088823507.1">
    <property type="nucleotide sequence ID" value="NZ_FZLN01000002.1"/>
</dbReference>
<evidence type="ECO:0000256" key="6">
    <source>
        <dbReference type="SAM" id="Phobius"/>
    </source>
</evidence>
<evidence type="ECO:0000313" key="7">
    <source>
        <dbReference type="EMBL" id="SNQ29458.1"/>
    </source>
</evidence>
<keyword evidence="5 6" id="KW-0472">Membrane</keyword>
<dbReference type="PANTHER" id="PTHR21716:SF4">
    <property type="entry name" value="TRANSMEMBRANE PROTEIN 245"/>
    <property type="match status" value="1"/>
</dbReference>
<accession>A0A217EG44</accession>
<feature type="transmembrane region" description="Helical" evidence="6">
    <location>
        <begin position="62"/>
        <end position="86"/>
    </location>
</feature>
<organism evidence="7 8">
    <name type="scientific">Acinetobacter apis</name>
    <dbReference type="NCBI Taxonomy" id="1229165"/>
    <lineage>
        <taxon>Bacteria</taxon>
        <taxon>Pseudomonadati</taxon>
        <taxon>Pseudomonadota</taxon>
        <taxon>Gammaproteobacteria</taxon>
        <taxon>Moraxellales</taxon>
        <taxon>Moraxellaceae</taxon>
        <taxon>Acinetobacter</taxon>
    </lineage>
</organism>
<evidence type="ECO:0000256" key="3">
    <source>
        <dbReference type="ARBA" id="ARBA00022692"/>
    </source>
</evidence>
<protein>
    <submittedName>
        <fullName evidence="7">Predicted PurR-regulated permease PerM</fullName>
    </submittedName>
</protein>
<dbReference type="AlphaFoldDB" id="A0A217EG44"/>